<comment type="function">
    <text evidence="7">Catalyzes the formation of sulfite from adenosine 5'-phosphosulfate (APS) using thioredoxin as an electron donor.</text>
</comment>
<dbReference type="GO" id="GO:0004604">
    <property type="term" value="F:phosphoadenylyl-sulfate reductase (thioredoxin) activity"/>
    <property type="evidence" value="ECO:0007669"/>
    <property type="project" value="InterPro"/>
</dbReference>
<evidence type="ECO:0000256" key="5">
    <source>
        <dbReference type="ARBA" id="ARBA00023004"/>
    </source>
</evidence>
<dbReference type="InterPro" id="IPR002500">
    <property type="entry name" value="PAPS_reduct_dom"/>
</dbReference>
<keyword evidence="3" id="KW-0479">Metal-binding</keyword>
<organism evidence="15">
    <name type="scientific">uncultured marine thaumarchaeote AD1000_96_F07</name>
    <dbReference type="NCBI Taxonomy" id="1455948"/>
    <lineage>
        <taxon>Archaea</taxon>
        <taxon>Nitrososphaerota</taxon>
        <taxon>environmental samples</taxon>
    </lineage>
</organism>
<comment type="cofactor">
    <cofactor evidence="1">
        <name>[4Fe-4S] cluster</name>
        <dbReference type="ChEBI" id="CHEBI:49883"/>
    </cofactor>
</comment>
<dbReference type="CDD" id="cd23945">
    <property type="entry name" value="PAPS_reductase"/>
    <property type="match status" value="1"/>
</dbReference>
<dbReference type="GO" id="GO:0046872">
    <property type="term" value="F:metal ion binding"/>
    <property type="evidence" value="ECO:0007669"/>
    <property type="project" value="UniProtKB-KW"/>
</dbReference>
<dbReference type="NCBIfam" id="NF002537">
    <property type="entry name" value="PRK02090.1"/>
    <property type="match status" value="1"/>
</dbReference>
<dbReference type="InterPro" id="IPR014729">
    <property type="entry name" value="Rossmann-like_a/b/a_fold"/>
</dbReference>
<name>A0A075FZT6_9ARCH</name>
<comment type="catalytic activity">
    <reaction evidence="13">
        <text>[thioredoxin]-disulfide + sulfite + AMP + 2 H(+) = adenosine 5'-phosphosulfate + [thioredoxin]-dithiol</text>
        <dbReference type="Rhea" id="RHEA:21976"/>
        <dbReference type="Rhea" id="RHEA-COMP:10698"/>
        <dbReference type="Rhea" id="RHEA-COMP:10700"/>
        <dbReference type="ChEBI" id="CHEBI:15378"/>
        <dbReference type="ChEBI" id="CHEBI:17359"/>
        <dbReference type="ChEBI" id="CHEBI:29950"/>
        <dbReference type="ChEBI" id="CHEBI:50058"/>
        <dbReference type="ChEBI" id="CHEBI:58243"/>
        <dbReference type="ChEBI" id="CHEBI:456215"/>
        <dbReference type="EC" id="1.8.4.10"/>
    </reaction>
</comment>
<dbReference type="EC" id="1.8.4.10" evidence="9"/>
<evidence type="ECO:0000256" key="2">
    <source>
        <dbReference type="ARBA" id="ARBA00022490"/>
    </source>
</evidence>
<dbReference type="PIRSF" id="PIRSF000857">
    <property type="entry name" value="PAPS_reductase"/>
    <property type="match status" value="1"/>
</dbReference>
<feature type="domain" description="Phosphoadenosine phosphosulphate reductase" evidence="14">
    <location>
        <begin position="35"/>
        <end position="209"/>
    </location>
</feature>
<dbReference type="PANTHER" id="PTHR46482">
    <property type="entry name" value="5'-ADENYLYLSULFATE REDUCTASE 3, CHLOROPLASTIC"/>
    <property type="match status" value="1"/>
</dbReference>
<evidence type="ECO:0000256" key="1">
    <source>
        <dbReference type="ARBA" id="ARBA00001966"/>
    </source>
</evidence>
<dbReference type="EMBL" id="KF900504">
    <property type="protein sequence ID" value="AIE97300.1"/>
    <property type="molecule type" value="Genomic_DNA"/>
</dbReference>
<dbReference type="NCBIfam" id="TIGR02055">
    <property type="entry name" value="APS_reductase"/>
    <property type="match status" value="1"/>
</dbReference>
<evidence type="ECO:0000256" key="11">
    <source>
        <dbReference type="ARBA" id="ARBA00030894"/>
    </source>
</evidence>
<dbReference type="AlphaFoldDB" id="A0A075FZT6"/>
<gene>
    <name evidence="15" type="primary">cysH</name>
</gene>
<evidence type="ECO:0000256" key="13">
    <source>
        <dbReference type="ARBA" id="ARBA00048441"/>
    </source>
</evidence>
<protein>
    <recommendedName>
        <fullName evidence="10">Adenosine 5'-phosphosulfate reductase</fullName>
        <ecNumber evidence="9">1.8.4.10</ecNumber>
    </recommendedName>
    <alternativeName>
        <fullName evidence="12">5'-adenylylsulfate reductase</fullName>
    </alternativeName>
    <alternativeName>
        <fullName evidence="11">Thioredoxin-dependent 5'-adenylylsulfate reductase</fullName>
    </alternativeName>
</protein>
<proteinExistence type="inferred from homology"/>
<sequence length="239" mass="27835">MGKFTQEELDKVNKTLSTSEDCLKWAFDNLHPKLAKASSFGAEDAAIIDMMFKINTDARLFTLETGRLPQATFDVIEEVQKHYNTKIEILLPDTEEVEKMVNEKGLDCFYDSVENRKLCCAIRKVHPMNKMLKTLDGWITGLRNDQNQNRSTAKMLEIDEMHDNIVKINPLINWTYEQTWDYVKTNNCPYNKLLDEGYPSIGCEPCTRPIKIGEDIRAGRWWWENDEHKECGLHMNHDN</sequence>
<dbReference type="PANTHER" id="PTHR46482:SF9">
    <property type="entry name" value="5'-ADENYLYLSULFATE REDUCTASE 1, CHLOROPLASTIC"/>
    <property type="match status" value="1"/>
</dbReference>
<dbReference type="GO" id="GO:0043866">
    <property type="term" value="F:adenylyl-sulfate reductase (thioredoxin) activity"/>
    <property type="evidence" value="ECO:0007669"/>
    <property type="project" value="UniProtKB-EC"/>
</dbReference>
<evidence type="ECO:0000313" key="15">
    <source>
        <dbReference type="EMBL" id="AIE97300.1"/>
    </source>
</evidence>
<reference evidence="15" key="1">
    <citation type="journal article" date="2014" name="Genome Biol. Evol.">
        <title>Pangenome evidence for extensive interdomain horizontal transfer affecting lineage core and shell genes in uncultured planktonic thaumarchaeota and euryarchaeota.</title>
        <authorList>
            <person name="Deschamps P."/>
            <person name="Zivanovic Y."/>
            <person name="Moreira D."/>
            <person name="Rodriguez-Valera F."/>
            <person name="Lopez-Garcia P."/>
        </authorList>
    </citation>
    <scope>NUCLEOTIDE SEQUENCE</scope>
</reference>
<evidence type="ECO:0000256" key="9">
    <source>
        <dbReference type="ARBA" id="ARBA00024386"/>
    </source>
</evidence>
<dbReference type="HAMAP" id="MF_00063">
    <property type="entry name" value="CysH"/>
    <property type="match status" value="1"/>
</dbReference>
<dbReference type="GO" id="GO:0051536">
    <property type="term" value="F:iron-sulfur cluster binding"/>
    <property type="evidence" value="ECO:0007669"/>
    <property type="project" value="UniProtKB-KW"/>
</dbReference>
<keyword evidence="4 15" id="KW-0560">Oxidoreductase</keyword>
<dbReference type="SUPFAM" id="SSF52402">
    <property type="entry name" value="Adenine nucleotide alpha hydrolases-like"/>
    <property type="match status" value="1"/>
</dbReference>
<evidence type="ECO:0000256" key="12">
    <source>
        <dbReference type="ARBA" id="ARBA00032041"/>
    </source>
</evidence>
<keyword evidence="5" id="KW-0408">Iron</keyword>
<evidence type="ECO:0000256" key="6">
    <source>
        <dbReference type="ARBA" id="ARBA00023014"/>
    </source>
</evidence>
<dbReference type="Pfam" id="PF01507">
    <property type="entry name" value="PAPS_reduct"/>
    <property type="match status" value="1"/>
</dbReference>
<dbReference type="Gene3D" id="3.40.50.620">
    <property type="entry name" value="HUPs"/>
    <property type="match status" value="1"/>
</dbReference>
<dbReference type="NCBIfam" id="TIGR00434">
    <property type="entry name" value="cysH"/>
    <property type="match status" value="1"/>
</dbReference>
<evidence type="ECO:0000256" key="10">
    <source>
        <dbReference type="ARBA" id="ARBA00029514"/>
    </source>
</evidence>
<dbReference type="GO" id="GO:0019379">
    <property type="term" value="P:sulfate assimilation, phosphoadenylyl sulfate reduction by phosphoadenylyl-sulfate reductase (thioredoxin)"/>
    <property type="evidence" value="ECO:0007669"/>
    <property type="project" value="InterPro"/>
</dbReference>
<dbReference type="GO" id="GO:0019344">
    <property type="term" value="P:cysteine biosynthetic process"/>
    <property type="evidence" value="ECO:0007669"/>
    <property type="project" value="InterPro"/>
</dbReference>
<evidence type="ECO:0000256" key="8">
    <source>
        <dbReference type="ARBA" id="ARBA00024327"/>
    </source>
</evidence>
<evidence type="ECO:0000256" key="4">
    <source>
        <dbReference type="ARBA" id="ARBA00023002"/>
    </source>
</evidence>
<evidence type="ECO:0000256" key="7">
    <source>
        <dbReference type="ARBA" id="ARBA00024298"/>
    </source>
</evidence>
<keyword evidence="2" id="KW-0963">Cytoplasm</keyword>
<comment type="pathway">
    <text evidence="8">Sulfur metabolism; hydrogen sulfide biosynthesis; sulfite from sulfate.</text>
</comment>
<evidence type="ECO:0000259" key="14">
    <source>
        <dbReference type="Pfam" id="PF01507"/>
    </source>
</evidence>
<evidence type="ECO:0000256" key="3">
    <source>
        <dbReference type="ARBA" id="ARBA00022723"/>
    </source>
</evidence>
<dbReference type="InterPro" id="IPR004511">
    <property type="entry name" value="PAPS/APS_Rdtase"/>
</dbReference>
<dbReference type="InterPro" id="IPR011798">
    <property type="entry name" value="APS_reductase"/>
</dbReference>
<keyword evidence="6" id="KW-0411">Iron-sulfur</keyword>
<accession>A0A075FZT6</accession>